<evidence type="ECO:0000256" key="1">
    <source>
        <dbReference type="SAM" id="Phobius"/>
    </source>
</evidence>
<name>A0A2S8F634_9BACT</name>
<gene>
    <name evidence="2" type="ORF">C5Y96_19045</name>
</gene>
<comment type="caution">
    <text evidence="2">The sequence shown here is derived from an EMBL/GenBank/DDBJ whole genome shotgun (WGS) entry which is preliminary data.</text>
</comment>
<accession>A0A2S8F634</accession>
<keyword evidence="1" id="KW-0812">Transmembrane</keyword>
<dbReference type="RefSeq" id="WP_105356577.1">
    <property type="nucleotide sequence ID" value="NZ_PUIA01000057.1"/>
</dbReference>
<sequence>MNQPDPKWYLLGVVVLAFFAIQIPRWFDGPAYSQEECLQVCKDAFARYQSLKAAKAPEAEWEAFHGEVLPRLDAITKDHEENVTMTSTRDGARSLIYQVAKYNLPELIRNKNDTKTLQHSSDIDKQLAQAEKVMLAPTTPARPNKKPKTNSSQGWDPVIVAILIGDLAIALVGGGFWLWRS</sequence>
<reference evidence="2 3" key="1">
    <citation type="submission" date="2018-02" db="EMBL/GenBank/DDBJ databases">
        <title>Comparative genomes isolates from brazilian mangrove.</title>
        <authorList>
            <person name="Araujo J.E."/>
            <person name="Taketani R.G."/>
            <person name="Silva M.C.P."/>
            <person name="Loureco M.V."/>
            <person name="Andreote F.D."/>
        </authorList>
    </citation>
    <scope>NUCLEOTIDE SEQUENCE [LARGE SCALE GENOMIC DNA]</scope>
    <source>
        <strain evidence="2 3">HEX-2 MGV</strain>
    </source>
</reference>
<evidence type="ECO:0000313" key="3">
    <source>
        <dbReference type="Proteomes" id="UP000240009"/>
    </source>
</evidence>
<organism evidence="2 3">
    <name type="scientific">Blastopirellula marina</name>
    <dbReference type="NCBI Taxonomy" id="124"/>
    <lineage>
        <taxon>Bacteria</taxon>
        <taxon>Pseudomonadati</taxon>
        <taxon>Planctomycetota</taxon>
        <taxon>Planctomycetia</taxon>
        <taxon>Pirellulales</taxon>
        <taxon>Pirellulaceae</taxon>
        <taxon>Blastopirellula</taxon>
    </lineage>
</organism>
<protein>
    <submittedName>
        <fullName evidence="2">Uncharacterized protein</fullName>
    </submittedName>
</protein>
<dbReference type="Proteomes" id="UP000240009">
    <property type="component" value="Unassembled WGS sequence"/>
</dbReference>
<feature type="transmembrane region" description="Helical" evidence="1">
    <location>
        <begin position="158"/>
        <end position="179"/>
    </location>
</feature>
<evidence type="ECO:0000313" key="2">
    <source>
        <dbReference type="EMBL" id="PQO27625.1"/>
    </source>
</evidence>
<dbReference type="AlphaFoldDB" id="A0A2S8F634"/>
<dbReference type="OrthoDB" id="9998195at2"/>
<dbReference type="EMBL" id="PUIA01000057">
    <property type="protein sequence ID" value="PQO27625.1"/>
    <property type="molecule type" value="Genomic_DNA"/>
</dbReference>
<keyword evidence="1" id="KW-1133">Transmembrane helix</keyword>
<proteinExistence type="predicted"/>
<keyword evidence="1" id="KW-0472">Membrane</keyword>